<evidence type="ECO:0000256" key="3">
    <source>
        <dbReference type="ARBA" id="ARBA00011049"/>
    </source>
</evidence>
<dbReference type="GO" id="GO:0003774">
    <property type="term" value="F:cytoskeletal motor activity"/>
    <property type="evidence" value="ECO:0007669"/>
    <property type="project" value="InterPro"/>
</dbReference>
<keyword evidence="12" id="KW-0969">Cilium</keyword>
<dbReference type="GO" id="GO:0050918">
    <property type="term" value="P:positive chemotaxis"/>
    <property type="evidence" value="ECO:0007669"/>
    <property type="project" value="TreeGrafter"/>
</dbReference>
<dbReference type="RefSeq" id="WP_106513575.1">
    <property type="nucleotide sequence ID" value="NZ_PXYI01000004.1"/>
</dbReference>
<dbReference type="CDD" id="cd17908">
    <property type="entry name" value="FliM"/>
    <property type="match status" value="1"/>
</dbReference>
<dbReference type="GO" id="GO:0005886">
    <property type="term" value="C:plasma membrane"/>
    <property type="evidence" value="ECO:0007669"/>
    <property type="project" value="UniProtKB-SubCell"/>
</dbReference>
<comment type="function">
    <text evidence="10">FliM is one of three proteins (FliG, FliN, FliM) that forms the rotor-mounted switch complex (C ring), located at the base of the basal body. This complex interacts with the CheY and CheZ chemotaxis proteins, in addition to contacting components of the motor that determine the direction of flagellar rotation.</text>
</comment>
<evidence type="ECO:0000256" key="1">
    <source>
        <dbReference type="ARBA" id="ARBA00004117"/>
    </source>
</evidence>
<comment type="caution">
    <text evidence="12">The sequence shown here is derived from an EMBL/GenBank/DDBJ whole genome shotgun (WGS) entry which is preliminary data.</text>
</comment>
<keyword evidence="13" id="KW-1185">Reference proteome</keyword>
<dbReference type="SUPFAM" id="SSF103039">
    <property type="entry name" value="CheC-like"/>
    <property type="match status" value="1"/>
</dbReference>
<evidence type="ECO:0000256" key="9">
    <source>
        <dbReference type="ARBA" id="ARBA00023143"/>
    </source>
</evidence>
<dbReference type="InterPro" id="IPR028976">
    <property type="entry name" value="CheC-like_sf"/>
</dbReference>
<dbReference type="EMBL" id="PXYI01000004">
    <property type="protein sequence ID" value="PSJ39679.1"/>
    <property type="molecule type" value="Genomic_DNA"/>
</dbReference>
<evidence type="ECO:0000313" key="13">
    <source>
        <dbReference type="Proteomes" id="UP000241167"/>
    </source>
</evidence>
<evidence type="ECO:0000313" key="12">
    <source>
        <dbReference type="EMBL" id="PSJ39679.1"/>
    </source>
</evidence>
<dbReference type="Pfam" id="PF02154">
    <property type="entry name" value="FliM"/>
    <property type="match status" value="1"/>
</dbReference>
<name>A0A2P7QNY4_9SPHN</name>
<keyword evidence="5" id="KW-1003">Cell membrane</keyword>
<dbReference type="PANTHER" id="PTHR30034">
    <property type="entry name" value="FLAGELLAR MOTOR SWITCH PROTEIN FLIM"/>
    <property type="match status" value="1"/>
</dbReference>
<evidence type="ECO:0000256" key="8">
    <source>
        <dbReference type="ARBA" id="ARBA00023136"/>
    </source>
</evidence>
<evidence type="ECO:0000256" key="5">
    <source>
        <dbReference type="ARBA" id="ARBA00022475"/>
    </source>
</evidence>
<dbReference type="SUPFAM" id="SSF101801">
    <property type="entry name" value="Surface presentation of antigens (SPOA)"/>
    <property type="match status" value="1"/>
</dbReference>
<dbReference type="InterPro" id="IPR036429">
    <property type="entry name" value="SpoA-like_sf"/>
</dbReference>
<keyword evidence="9" id="KW-0975">Bacterial flagellum</keyword>
<sequence>MSVSSTRSRGAATRDTGAIPFSFGADAARPLAALPALDRMNERAARRLRQRLEPISRIKPRVTAEPIVLRRFDAWKADQPEFTSVSLYRFRPLKGGVLVSIDPELVGRLVDAFYGGPGIYGERLVKEFSPTEERLLTRLSEALVDTLTEMWSEVIPVKAQLSSRETNIGHAGLVAGDEPVAIARFTVALGPRRPCAIDILYPSAALRAVEANLSVKIHDDTGMTGSEWRERISAALGEVRLQARSVLARPTLSVAELLSLKPGDVIPISMPQLVPLLVSGREIAVGRIGEQDGRAAIQIEHVEGRGTVQ</sequence>
<dbReference type="InterPro" id="IPR001543">
    <property type="entry name" value="FliN-like_C"/>
</dbReference>
<evidence type="ECO:0000256" key="6">
    <source>
        <dbReference type="ARBA" id="ARBA00022500"/>
    </source>
</evidence>
<evidence type="ECO:0000256" key="2">
    <source>
        <dbReference type="ARBA" id="ARBA00004202"/>
    </source>
</evidence>
<evidence type="ECO:0000256" key="7">
    <source>
        <dbReference type="ARBA" id="ARBA00022779"/>
    </source>
</evidence>
<keyword evidence="7" id="KW-0283">Flagellar rotation</keyword>
<gene>
    <name evidence="12" type="ORF">C7I55_13890</name>
</gene>
<evidence type="ECO:0000256" key="4">
    <source>
        <dbReference type="ARBA" id="ARBA00021898"/>
    </source>
</evidence>
<dbReference type="PANTHER" id="PTHR30034:SF6">
    <property type="entry name" value="YOP PROTEINS TRANSLOCATION PROTEIN Q"/>
    <property type="match status" value="1"/>
</dbReference>
<dbReference type="AlphaFoldDB" id="A0A2P7QNY4"/>
<dbReference type="Pfam" id="PF01052">
    <property type="entry name" value="FliMN_C"/>
    <property type="match status" value="1"/>
</dbReference>
<reference evidence="12 13" key="1">
    <citation type="submission" date="2018-03" db="EMBL/GenBank/DDBJ databases">
        <title>The draft genome of Sphingosinicella sp. GL-C-18.</title>
        <authorList>
            <person name="Liu L."/>
            <person name="Li L."/>
            <person name="Liang L."/>
            <person name="Zhang X."/>
            <person name="Wang T."/>
        </authorList>
    </citation>
    <scope>NUCLEOTIDE SEQUENCE [LARGE SCALE GENOMIC DNA]</scope>
    <source>
        <strain evidence="12 13">GL-C-18</strain>
    </source>
</reference>
<organism evidence="12 13">
    <name type="scientific">Allosphingosinicella deserti</name>
    <dbReference type="NCBI Taxonomy" id="2116704"/>
    <lineage>
        <taxon>Bacteria</taxon>
        <taxon>Pseudomonadati</taxon>
        <taxon>Pseudomonadota</taxon>
        <taxon>Alphaproteobacteria</taxon>
        <taxon>Sphingomonadales</taxon>
        <taxon>Sphingomonadaceae</taxon>
        <taxon>Allosphingosinicella</taxon>
    </lineage>
</organism>
<dbReference type="Gene3D" id="3.40.1550.10">
    <property type="entry name" value="CheC-like"/>
    <property type="match status" value="1"/>
</dbReference>
<keyword evidence="8" id="KW-0472">Membrane</keyword>
<comment type="subcellular location">
    <subcellularLocation>
        <location evidence="1">Bacterial flagellum basal body</location>
    </subcellularLocation>
    <subcellularLocation>
        <location evidence="2">Cell membrane</location>
        <topology evidence="2">Peripheral membrane protein</topology>
    </subcellularLocation>
</comment>
<keyword evidence="12" id="KW-0282">Flagellum</keyword>
<evidence type="ECO:0000259" key="11">
    <source>
        <dbReference type="Pfam" id="PF01052"/>
    </source>
</evidence>
<dbReference type="Gene3D" id="2.30.330.10">
    <property type="entry name" value="SpoA-like"/>
    <property type="match status" value="1"/>
</dbReference>
<accession>A0A2P7QNY4</accession>
<dbReference type="GO" id="GO:0009425">
    <property type="term" value="C:bacterial-type flagellum basal body"/>
    <property type="evidence" value="ECO:0007669"/>
    <property type="project" value="UniProtKB-SubCell"/>
</dbReference>
<protein>
    <recommendedName>
        <fullName evidence="4">Flagellar motor switch protein FliM</fullName>
    </recommendedName>
</protein>
<dbReference type="OrthoDB" id="7421075at2"/>
<dbReference type="InterPro" id="IPR001689">
    <property type="entry name" value="Flag_FliM"/>
</dbReference>
<proteinExistence type="inferred from homology"/>
<keyword evidence="12" id="KW-0966">Cell projection</keyword>
<comment type="similarity">
    <text evidence="3">Belongs to the FliM family.</text>
</comment>
<dbReference type="GO" id="GO:0071978">
    <property type="term" value="P:bacterial-type flagellum-dependent swarming motility"/>
    <property type="evidence" value="ECO:0007669"/>
    <property type="project" value="TreeGrafter"/>
</dbReference>
<keyword evidence="6" id="KW-0145">Chemotaxis</keyword>
<feature type="domain" description="Flagellar motor switch protein FliN-like C-terminal" evidence="11">
    <location>
        <begin position="236"/>
        <end position="302"/>
    </location>
</feature>
<evidence type="ECO:0000256" key="10">
    <source>
        <dbReference type="ARBA" id="ARBA00025044"/>
    </source>
</evidence>
<dbReference type="Proteomes" id="UP000241167">
    <property type="component" value="Unassembled WGS sequence"/>
</dbReference>